<accession>A0ABR3N720</accession>
<keyword evidence="3" id="KW-1185">Reference proteome</keyword>
<sequence length="101" mass="11167">MSAVRKQKTCKYYKINCWISTGRVLLLKAEYRDLPPVQPVAKLHDNSRTDLSWAACQESSPPGAPSESMAGTGTGPRWTHPDRKLQAISLNKDLAVLACQL</sequence>
<evidence type="ECO:0000256" key="1">
    <source>
        <dbReference type="SAM" id="MobiDB-lite"/>
    </source>
</evidence>
<evidence type="ECO:0000313" key="2">
    <source>
        <dbReference type="EMBL" id="KAL1272711.1"/>
    </source>
</evidence>
<reference evidence="2 3" key="1">
    <citation type="submission" date="2023-09" db="EMBL/GenBank/DDBJ databases">
        <authorList>
            <person name="Wang M."/>
        </authorList>
    </citation>
    <scope>NUCLEOTIDE SEQUENCE [LARGE SCALE GENOMIC DNA]</scope>
    <source>
        <strain evidence="2">GT-2023</strain>
        <tissue evidence="2">Liver</tissue>
    </source>
</reference>
<feature type="region of interest" description="Disordered" evidence="1">
    <location>
        <begin position="55"/>
        <end position="81"/>
    </location>
</feature>
<protein>
    <submittedName>
        <fullName evidence="2">Uncharacterized protein</fullName>
    </submittedName>
</protein>
<dbReference type="EMBL" id="JAYMGO010000006">
    <property type="protein sequence ID" value="KAL1272711.1"/>
    <property type="molecule type" value="Genomic_DNA"/>
</dbReference>
<name>A0ABR3N720_9TELE</name>
<dbReference type="Proteomes" id="UP001558613">
    <property type="component" value="Unassembled WGS sequence"/>
</dbReference>
<comment type="caution">
    <text evidence="2">The sequence shown here is derived from an EMBL/GenBank/DDBJ whole genome shotgun (WGS) entry which is preliminary data.</text>
</comment>
<evidence type="ECO:0000313" key="3">
    <source>
        <dbReference type="Proteomes" id="UP001558613"/>
    </source>
</evidence>
<proteinExistence type="predicted"/>
<gene>
    <name evidence="2" type="ORF">QQF64_028573</name>
</gene>
<organism evidence="2 3">
    <name type="scientific">Cirrhinus molitorella</name>
    <name type="common">mud carp</name>
    <dbReference type="NCBI Taxonomy" id="172907"/>
    <lineage>
        <taxon>Eukaryota</taxon>
        <taxon>Metazoa</taxon>
        <taxon>Chordata</taxon>
        <taxon>Craniata</taxon>
        <taxon>Vertebrata</taxon>
        <taxon>Euteleostomi</taxon>
        <taxon>Actinopterygii</taxon>
        <taxon>Neopterygii</taxon>
        <taxon>Teleostei</taxon>
        <taxon>Ostariophysi</taxon>
        <taxon>Cypriniformes</taxon>
        <taxon>Cyprinidae</taxon>
        <taxon>Labeoninae</taxon>
        <taxon>Labeonini</taxon>
        <taxon>Cirrhinus</taxon>
    </lineage>
</organism>